<sequence length="203" mass="23050">MNQEKFKKQFKALIEYCSKNIDKSVCLEIKSESASLTGISKKMLAPQSAIVLIQLNEQTYVKGCLDGVYFESSSIDGLNASNSILLGIDCRSKDNNIIYYKSGRTIGRVFSSSPLNLNEAVYIFWEYEANACLTVCSFDPVRDVVVREVVSARDEPMKRFLRAVIRQALPSIEAEIEDNETPFYLEDDSEEEELEHESTSEWE</sequence>
<evidence type="ECO:0000313" key="2">
    <source>
        <dbReference type="EMBL" id="MBB3152458.1"/>
    </source>
</evidence>
<protein>
    <submittedName>
        <fullName evidence="2">Uncharacterized protein</fullName>
    </submittedName>
</protein>
<gene>
    <name evidence="2" type="ORF">FHS16_002508</name>
</gene>
<dbReference type="AlphaFoldDB" id="A0A7W5C7B3"/>
<accession>A0A7W5C7B3</accession>
<name>A0A7W5C7B3_9BACL</name>
<reference evidence="2 3" key="1">
    <citation type="submission" date="2020-08" db="EMBL/GenBank/DDBJ databases">
        <title>Genomic Encyclopedia of Type Strains, Phase III (KMG-III): the genomes of soil and plant-associated and newly described type strains.</title>
        <authorList>
            <person name="Whitman W."/>
        </authorList>
    </citation>
    <scope>NUCLEOTIDE SEQUENCE [LARGE SCALE GENOMIC DNA]</scope>
    <source>
        <strain evidence="2 3">CECT 8234</strain>
    </source>
</reference>
<dbReference type="RefSeq" id="WP_183562421.1">
    <property type="nucleotide sequence ID" value="NZ_CBCSLB010000005.1"/>
</dbReference>
<evidence type="ECO:0000256" key="1">
    <source>
        <dbReference type="SAM" id="MobiDB-lite"/>
    </source>
</evidence>
<proteinExistence type="predicted"/>
<dbReference type="Proteomes" id="UP000518605">
    <property type="component" value="Unassembled WGS sequence"/>
</dbReference>
<evidence type="ECO:0000313" key="3">
    <source>
        <dbReference type="Proteomes" id="UP000518605"/>
    </source>
</evidence>
<keyword evidence="3" id="KW-1185">Reference proteome</keyword>
<dbReference type="EMBL" id="JACHXW010000006">
    <property type="protein sequence ID" value="MBB3152458.1"/>
    <property type="molecule type" value="Genomic_DNA"/>
</dbReference>
<feature type="compositionally biased region" description="Acidic residues" evidence="1">
    <location>
        <begin position="177"/>
        <end position="195"/>
    </location>
</feature>
<organism evidence="2 3">
    <name type="scientific">Paenibacillus endophyticus</name>
    <dbReference type="NCBI Taxonomy" id="1294268"/>
    <lineage>
        <taxon>Bacteria</taxon>
        <taxon>Bacillati</taxon>
        <taxon>Bacillota</taxon>
        <taxon>Bacilli</taxon>
        <taxon>Bacillales</taxon>
        <taxon>Paenibacillaceae</taxon>
        <taxon>Paenibacillus</taxon>
    </lineage>
</organism>
<feature type="region of interest" description="Disordered" evidence="1">
    <location>
        <begin position="177"/>
        <end position="203"/>
    </location>
</feature>
<comment type="caution">
    <text evidence="2">The sequence shown here is derived from an EMBL/GenBank/DDBJ whole genome shotgun (WGS) entry which is preliminary data.</text>
</comment>